<accession>A0A6V7XBF6</accession>
<keyword evidence="4" id="KW-0863">Zinc-finger</keyword>
<gene>
    <name evidence="7" type="ORF">MENT_LOCUS49854</name>
</gene>
<keyword evidence="4" id="KW-0479">Metal-binding</keyword>
<evidence type="ECO:0000313" key="7">
    <source>
        <dbReference type="EMBL" id="CAD2196671.1"/>
    </source>
</evidence>
<evidence type="ECO:0000256" key="5">
    <source>
        <dbReference type="SAM" id="SignalP"/>
    </source>
</evidence>
<evidence type="ECO:0000259" key="6">
    <source>
        <dbReference type="PROSITE" id="PS50114"/>
    </source>
</evidence>
<dbReference type="OrthoDB" id="515401at2759"/>
<comment type="caution">
    <text evidence="7">The sequence shown here is derived from an EMBL/GenBank/DDBJ whole genome shotgun (WGS) entry which is preliminary data.</text>
</comment>
<keyword evidence="4" id="KW-0862">Zinc</keyword>
<keyword evidence="2" id="KW-0804">Transcription</keyword>
<sequence>MIKFNLIIFLYLIILLNIQCGGKTIRIGVKIKDDWEEKRQFIYLKNVELKERFMLKVIEKKNNFRYCSPNYKLEGFLHPVELNPEKNIFNVDIYDRTYIPAVQLGKKVLIEIANNEIIQKILPECEKRALIYNKFNEVDNVYETTILYESLENLKINKKELLKESIENYKEKLLSSYWTEINLIGYKIESLKKQKVEYPIELENRIIDIGIKISGIIEVNKRKCFNCIVTQTIKWRSLLKEHYLCEQCAAYKRRYGKFRSKKLWFMTAKVIVIKI</sequence>
<evidence type="ECO:0000256" key="1">
    <source>
        <dbReference type="ARBA" id="ARBA00023015"/>
    </source>
</evidence>
<proteinExistence type="predicted"/>
<dbReference type="AlphaFoldDB" id="A0A6V7XBF6"/>
<keyword evidence="1" id="KW-0805">Transcription regulation</keyword>
<dbReference type="InterPro" id="IPR000679">
    <property type="entry name" value="Znf_GATA"/>
</dbReference>
<dbReference type="SUPFAM" id="SSF57716">
    <property type="entry name" value="Glucocorticoid receptor-like (DNA-binding domain)"/>
    <property type="match status" value="1"/>
</dbReference>
<dbReference type="PROSITE" id="PS50114">
    <property type="entry name" value="GATA_ZN_FINGER_2"/>
    <property type="match status" value="1"/>
</dbReference>
<evidence type="ECO:0000313" key="8">
    <source>
        <dbReference type="Proteomes" id="UP000580250"/>
    </source>
</evidence>
<dbReference type="Proteomes" id="UP000580250">
    <property type="component" value="Unassembled WGS sequence"/>
</dbReference>
<protein>
    <recommendedName>
        <fullName evidence="6">GATA-type domain-containing protein</fullName>
    </recommendedName>
</protein>
<dbReference type="GO" id="GO:0008270">
    <property type="term" value="F:zinc ion binding"/>
    <property type="evidence" value="ECO:0007669"/>
    <property type="project" value="UniProtKB-KW"/>
</dbReference>
<organism evidence="7 8">
    <name type="scientific">Meloidogyne enterolobii</name>
    <name type="common">Root-knot nematode worm</name>
    <name type="synonym">Meloidogyne mayaguensis</name>
    <dbReference type="NCBI Taxonomy" id="390850"/>
    <lineage>
        <taxon>Eukaryota</taxon>
        <taxon>Metazoa</taxon>
        <taxon>Ecdysozoa</taxon>
        <taxon>Nematoda</taxon>
        <taxon>Chromadorea</taxon>
        <taxon>Rhabditida</taxon>
        <taxon>Tylenchina</taxon>
        <taxon>Tylenchomorpha</taxon>
        <taxon>Tylenchoidea</taxon>
        <taxon>Meloidogynidae</taxon>
        <taxon>Meloidogyninae</taxon>
        <taxon>Meloidogyne</taxon>
    </lineage>
</organism>
<dbReference type="GO" id="GO:0006355">
    <property type="term" value="P:regulation of DNA-templated transcription"/>
    <property type="evidence" value="ECO:0007669"/>
    <property type="project" value="InterPro"/>
</dbReference>
<dbReference type="Gene3D" id="3.30.50.10">
    <property type="entry name" value="Erythroid Transcription Factor GATA-1, subunit A"/>
    <property type="match status" value="1"/>
</dbReference>
<feature type="domain" description="GATA-type" evidence="6">
    <location>
        <begin position="218"/>
        <end position="259"/>
    </location>
</feature>
<keyword evidence="5" id="KW-0732">Signal</keyword>
<feature type="chain" id="PRO_5028129101" description="GATA-type domain-containing protein" evidence="5">
    <location>
        <begin position="25"/>
        <end position="275"/>
    </location>
</feature>
<name>A0A6V7XBF6_MELEN</name>
<evidence type="ECO:0000256" key="4">
    <source>
        <dbReference type="PROSITE-ProRule" id="PRU00094"/>
    </source>
</evidence>
<reference evidence="7 8" key="1">
    <citation type="submission" date="2020-08" db="EMBL/GenBank/DDBJ databases">
        <authorList>
            <person name="Koutsovoulos G."/>
            <person name="Danchin GJ E."/>
        </authorList>
    </citation>
    <scope>NUCLEOTIDE SEQUENCE [LARGE SCALE GENOMIC DNA]</scope>
</reference>
<evidence type="ECO:0000256" key="2">
    <source>
        <dbReference type="ARBA" id="ARBA00023163"/>
    </source>
</evidence>
<dbReference type="GO" id="GO:0043565">
    <property type="term" value="F:sequence-specific DNA binding"/>
    <property type="evidence" value="ECO:0007669"/>
    <property type="project" value="InterPro"/>
</dbReference>
<dbReference type="InterPro" id="IPR013088">
    <property type="entry name" value="Znf_NHR/GATA"/>
</dbReference>
<dbReference type="EMBL" id="CAJEWN010001344">
    <property type="protein sequence ID" value="CAD2196671.1"/>
    <property type="molecule type" value="Genomic_DNA"/>
</dbReference>
<evidence type="ECO:0000256" key="3">
    <source>
        <dbReference type="ARBA" id="ARBA00023242"/>
    </source>
</evidence>
<feature type="signal peptide" evidence="5">
    <location>
        <begin position="1"/>
        <end position="24"/>
    </location>
</feature>
<keyword evidence="3" id="KW-0539">Nucleus</keyword>